<dbReference type="AlphaFoldDB" id="A0A1I5QZA0"/>
<evidence type="ECO:0000259" key="2">
    <source>
        <dbReference type="Pfam" id="PF25906"/>
    </source>
</evidence>
<dbReference type="PANTHER" id="PTHR33744">
    <property type="entry name" value="CARBOHYDRATE DIACID REGULATOR"/>
    <property type="match status" value="1"/>
</dbReference>
<proteinExistence type="predicted"/>
<name>A0A1I5QZA0_9PSEU</name>
<organism evidence="3 4">
    <name type="scientific">Amycolatopsis arida</name>
    <dbReference type="NCBI Taxonomy" id="587909"/>
    <lineage>
        <taxon>Bacteria</taxon>
        <taxon>Bacillati</taxon>
        <taxon>Actinomycetota</taxon>
        <taxon>Actinomycetes</taxon>
        <taxon>Pseudonocardiales</taxon>
        <taxon>Pseudonocardiaceae</taxon>
        <taxon>Amycolatopsis</taxon>
    </lineage>
</organism>
<reference evidence="4" key="1">
    <citation type="submission" date="2016-10" db="EMBL/GenBank/DDBJ databases">
        <authorList>
            <person name="Varghese N."/>
            <person name="Submissions S."/>
        </authorList>
    </citation>
    <scope>NUCLEOTIDE SEQUENCE [LARGE SCALE GENOMIC DNA]</scope>
    <source>
        <strain evidence="4">CGMCC 4.5579</strain>
    </source>
</reference>
<feature type="domain" description="PucR C-terminal helix-turn-helix" evidence="1">
    <location>
        <begin position="324"/>
        <end position="382"/>
    </location>
</feature>
<dbReference type="Gene3D" id="1.10.10.2840">
    <property type="entry name" value="PucR C-terminal helix-turn-helix domain"/>
    <property type="match status" value="1"/>
</dbReference>
<dbReference type="InterPro" id="IPR025736">
    <property type="entry name" value="PucR_C-HTH_dom"/>
</dbReference>
<protein>
    <submittedName>
        <fullName evidence="3">PucR C-terminal helix-turn-helix domain-containing protein</fullName>
    </submittedName>
</protein>
<feature type="domain" description="PucR-like N-terminal" evidence="2">
    <location>
        <begin position="3"/>
        <end position="167"/>
    </location>
</feature>
<evidence type="ECO:0000313" key="3">
    <source>
        <dbReference type="EMBL" id="SFP51634.1"/>
    </source>
</evidence>
<dbReference type="PANTHER" id="PTHR33744:SF1">
    <property type="entry name" value="DNA-BINDING TRANSCRIPTIONAL ACTIVATOR ADER"/>
    <property type="match status" value="1"/>
</dbReference>
<accession>A0A1I5QZA0</accession>
<dbReference type="Pfam" id="PF25906">
    <property type="entry name" value="PucR-like_N"/>
    <property type="match status" value="1"/>
</dbReference>
<evidence type="ECO:0000313" key="4">
    <source>
        <dbReference type="Proteomes" id="UP000198727"/>
    </source>
</evidence>
<sequence>MLWASLPRELRARFRPHAEILARHILAEVQRCVPEYARPLEGAFGALITKGIRNAILHGLECIGDDRAKDRSDFFRYLGYVEFQEGRDLDCLHAAYRIGGRVAWRYIAELGRAGKVPPDVLFVCAESLFAYVDEMSELSSEGYQAAQASSRVGARERRRRKLLQVVLSGAETSPHALSGLAAAGNWSVPESLSVVVFDKPGGGAVPIALPTGDDDVLVDLSGAEPCLVTSDPRRHLAEFAAAPAGWRAAVGPRVRLGDAPLSLKWARRSLELARRGLFGEGPVVWFAEELSSLWLLADEFLADAMAERCLAPLAPLTEKQRARLSETLLAWLDSRGGAPEVAAKLHVHPQTIRNRMHQLERLFGDRLSCPEERFAMMVALRAQRLLASAG</sequence>
<dbReference type="InterPro" id="IPR051448">
    <property type="entry name" value="CdaR-like_regulators"/>
</dbReference>
<dbReference type="InterPro" id="IPR042070">
    <property type="entry name" value="PucR_C-HTH_sf"/>
</dbReference>
<dbReference type="Proteomes" id="UP000198727">
    <property type="component" value="Unassembled WGS sequence"/>
</dbReference>
<gene>
    <name evidence="3" type="ORF">SAMN05421810_102817</name>
</gene>
<dbReference type="EMBL" id="FOWW01000002">
    <property type="protein sequence ID" value="SFP51634.1"/>
    <property type="molecule type" value="Genomic_DNA"/>
</dbReference>
<keyword evidence="4" id="KW-1185">Reference proteome</keyword>
<dbReference type="InterPro" id="IPR058663">
    <property type="entry name" value="PucR-like_N"/>
</dbReference>
<evidence type="ECO:0000259" key="1">
    <source>
        <dbReference type="Pfam" id="PF13556"/>
    </source>
</evidence>
<dbReference type="Pfam" id="PF13556">
    <property type="entry name" value="HTH_30"/>
    <property type="match status" value="1"/>
</dbReference>
<dbReference type="OrthoDB" id="5243741at2"/>
<dbReference type="STRING" id="587909.SAMN05421810_102817"/>